<dbReference type="GO" id="GO:0016787">
    <property type="term" value="F:hydrolase activity"/>
    <property type="evidence" value="ECO:0007669"/>
    <property type="project" value="UniProtKB-KW"/>
</dbReference>
<dbReference type="InterPro" id="IPR029016">
    <property type="entry name" value="GAF-like_dom_sf"/>
</dbReference>
<accession>A0ABZ2Y763</accession>
<protein>
    <submittedName>
        <fullName evidence="4">HD-GYP domain-containing protein</fullName>
        <ecNumber evidence="4">3.1.4.-</ecNumber>
    </submittedName>
</protein>
<reference evidence="4 5" key="1">
    <citation type="submission" date="2023-03" db="EMBL/GenBank/DDBJ databases">
        <title>Novel Species.</title>
        <authorList>
            <person name="Ma S."/>
        </authorList>
    </citation>
    <scope>NUCLEOTIDE SEQUENCE [LARGE SCALE GENOMIC DNA]</scope>
    <source>
        <strain evidence="4 5">LIND6LT2</strain>
    </source>
</reference>
<dbReference type="SUPFAM" id="SSF109604">
    <property type="entry name" value="HD-domain/PDEase-like"/>
    <property type="match status" value="1"/>
</dbReference>
<proteinExistence type="predicted"/>
<dbReference type="Gene3D" id="3.30.450.40">
    <property type="match status" value="1"/>
</dbReference>
<feature type="domain" description="HD" evidence="2">
    <location>
        <begin position="301"/>
        <end position="423"/>
    </location>
</feature>
<evidence type="ECO:0000313" key="5">
    <source>
        <dbReference type="Proteomes" id="UP001486565"/>
    </source>
</evidence>
<feature type="domain" description="HD-GYP" evidence="3">
    <location>
        <begin position="279"/>
        <end position="473"/>
    </location>
</feature>
<feature type="coiled-coil region" evidence="1">
    <location>
        <begin position="89"/>
        <end position="116"/>
    </location>
</feature>
<gene>
    <name evidence="4" type="ORF">QBE51_06655</name>
</gene>
<sequence>MQKDELDSFLDELMSIDDYLQNRKNKKRILLEGTYSGKIELVKNEINHILSILYKQEMKFEEDELEIVEYYTKKLKYKNTELYSRQTELEAAHSQLKAYTEEIERINCELNRRVKELRNLFYFSQDVTSNFDKNELLKKALEDIIPFVNSSFGAVFVSQKEGLELVDTYYKDSEIYSIFHPILEKYLKNGYLDYDISLEATQIYSHIRKYPNVPQSICDQLTDKLKAGAIIPVFNKKKEVNAVIVLLGEYFDGSEKYLFNCYANVLGIALENAKLYNDKHQMFFDTVKVLANAIEVKDTYTKGHVDRVTKYSTAIAKKLNFDKNRLEKVRIAAVLHDIGKIGIPDEILNKPARLTEDEFNIIKLHPLKGYEIIKDIPALKDISIHVKQHHERIDGKGYPEGLKANQISLEAKIISVADAFDAMTSDRPYRKGMNIDKAINILVNNRGSQFDEYVVDTFLNYFQENDNIIKENE</sequence>
<evidence type="ECO:0000256" key="1">
    <source>
        <dbReference type="SAM" id="Coils"/>
    </source>
</evidence>
<organism evidence="4 5">
    <name type="scientific">Defluviitalea saccharophila</name>
    <dbReference type="NCBI Taxonomy" id="879970"/>
    <lineage>
        <taxon>Bacteria</taxon>
        <taxon>Bacillati</taxon>
        <taxon>Bacillota</taxon>
        <taxon>Clostridia</taxon>
        <taxon>Lachnospirales</taxon>
        <taxon>Defluviitaleaceae</taxon>
        <taxon>Defluviitalea</taxon>
    </lineage>
</organism>
<dbReference type="InterPro" id="IPR037522">
    <property type="entry name" value="HD_GYP_dom"/>
</dbReference>
<evidence type="ECO:0000259" key="2">
    <source>
        <dbReference type="PROSITE" id="PS51831"/>
    </source>
</evidence>
<dbReference type="Proteomes" id="UP001486565">
    <property type="component" value="Chromosome"/>
</dbReference>
<keyword evidence="1" id="KW-0175">Coiled coil</keyword>
<dbReference type="CDD" id="cd00077">
    <property type="entry name" value="HDc"/>
    <property type="match status" value="1"/>
</dbReference>
<evidence type="ECO:0000313" key="4">
    <source>
        <dbReference type="EMBL" id="WZL71193.1"/>
    </source>
</evidence>
<keyword evidence="5" id="KW-1185">Reference proteome</keyword>
<dbReference type="PROSITE" id="PS51831">
    <property type="entry name" value="HD"/>
    <property type="match status" value="1"/>
</dbReference>
<dbReference type="RefSeq" id="WP_341878156.1">
    <property type="nucleotide sequence ID" value="NZ_CP121687.1"/>
</dbReference>
<dbReference type="SMART" id="SM00471">
    <property type="entry name" value="HDc"/>
    <property type="match status" value="1"/>
</dbReference>
<dbReference type="Gene3D" id="1.10.3210.10">
    <property type="entry name" value="Hypothetical protein af1432"/>
    <property type="match status" value="1"/>
</dbReference>
<dbReference type="EC" id="3.1.4.-" evidence="4"/>
<keyword evidence="4" id="KW-0378">Hydrolase</keyword>
<dbReference type="EMBL" id="CP121687">
    <property type="protein sequence ID" value="WZL71193.1"/>
    <property type="molecule type" value="Genomic_DNA"/>
</dbReference>
<dbReference type="SUPFAM" id="SSF55781">
    <property type="entry name" value="GAF domain-like"/>
    <property type="match status" value="1"/>
</dbReference>
<dbReference type="PROSITE" id="PS51832">
    <property type="entry name" value="HD_GYP"/>
    <property type="match status" value="1"/>
</dbReference>
<evidence type="ECO:0000259" key="3">
    <source>
        <dbReference type="PROSITE" id="PS51832"/>
    </source>
</evidence>
<dbReference type="PANTHER" id="PTHR43155">
    <property type="entry name" value="CYCLIC DI-GMP PHOSPHODIESTERASE PA4108-RELATED"/>
    <property type="match status" value="1"/>
</dbReference>
<dbReference type="InterPro" id="IPR006674">
    <property type="entry name" value="HD_domain"/>
</dbReference>
<dbReference type="Pfam" id="PF13487">
    <property type="entry name" value="HD_5"/>
    <property type="match status" value="1"/>
</dbReference>
<dbReference type="InterPro" id="IPR003607">
    <property type="entry name" value="HD/PDEase_dom"/>
</dbReference>
<name>A0ABZ2Y763_9FIRM</name>